<evidence type="ECO:0000313" key="3">
    <source>
        <dbReference type="EMBL" id="PIK37269.1"/>
    </source>
</evidence>
<proteinExistence type="predicted"/>
<evidence type="ECO:0000313" key="4">
    <source>
        <dbReference type="Proteomes" id="UP000230750"/>
    </source>
</evidence>
<evidence type="ECO:0000256" key="1">
    <source>
        <dbReference type="SAM" id="Coils"/>
    </source>
</evidence>
<protein>
    <recommendedName>
        <fullName evidence="2">Pleckstrin homology domain-containing protein</fullName>
    </recommendedName>
</protein>
<feature type="domain" description="Pleckstrin homology" evidence="2">
    <location>
        <begin position="61"/>
        <end position="124"/>
    </location>
</feature>
<gene>
    <name evidence="3" type="ORF">BSL78_25900</name>
</gene>
<sequence>MMVEYTRKQEEEKLVNGIEEDYRKLQTAEDRELDTKKLSRLILFFFSPERNSKVTGVGPELQQISSNVYVLKEEKDEIENSMEKVRREYESEWENKEAQMELEEQQIRLDRQLIRVRSHLAQGTKVRLPPPQYFIIWVPFGLPWLFPVPHGVDRQLIRIRSHLAQGTKDLEDITTENAKLEHEIALLRMQREKKEPTENGVNLIGRFHLLKQMIDILAH</sequence>
<feature type="coiled-coil region" evidence="1">
    <location>
        <begin position="68"/>
        <end position="115"/>
    </location>
</feature>
<keyword evidence="1" id="KW-0175">Coiled coil</keyword>
<evidence type="ECO:0000259" key="2">
    <source>
        <dbReference type="Pfam" id="PF25541"/>
    </source>
</evidence>
<dbReference type="EMBL" id="MRZV01001526">
    <property type="protein sequence ID" value="PIK37269.1"/>
    <property type="molecule type" value="Genomic_DNA"/>
</dbReference>
<comment type="caution">
    <text evidence="3">The sequence shown here is derived from an EMBL/GenBank/DDBJ whole genome shotgun (WGS) entry which is preliminary data.</text>
</comment>
<reference evidence="3 4" key="1">
    <citation type="journal article" date="2017" name="PLoS Biol.">
        <title>The sea cucumber genome provides insights into morphological evolution and visceral regeneration.</title>
        <authorList>
            <person name="Zhang X."/>
            <person name="Sun L."/>
            <person name="Yuan J."/>
            <person name="Sun Y."/>
            <person name="Gao Y."/>
            <person name="Zhang L."/>
            <person name="Li S."/>
            <person name="Dai H."/>
            <person name="Hamel J.F."/>
            <person name="Liu C."/>
            <person name="Yu Y."/>
            <person name="Liu S."/>
            <person name="Lin W."/>
            <person name="Guo K."/>
            <person name="Jin S."/>
            <person name="Xu P."/>
            <person name="Storey K.B."/>
            <person name="Huan P."/>
            <person name="Zhang T."/>
            <person name="Zhou Y."/>
            <person name="Zhang J."/>
            <person name="Lin C."/>
            <person name="Li X."/>
            <person name="Xing L."/>
            <person name="Huo D."/>
            <person name="Sun M."/>
            <person name="Wang L."/>
            <person name="Mercier A."/>
            <person name="Li F."/>
            <person name="Yang H."/>
            <person name="Xiang J."/>
        </authorList>
    </citation>
    <scope>NUCLEOTIDE SEQUENCE [LARGE SCALE GENOMIC DNA]</scope>
    <source>
        <strain evidence="3">Shaxun</strain>
        <tissue evidence="3">Muscle</tissue>
    </source>
</reference>
<dbReference type="Proteomes" id="UP000230750">
    <property type="component" value="Unassembled WGS sequence"/>
</dbReference>
<feature type="coiled-coil region" evidence="1">
    <location>
        <begin position="163"/>
        <end position="190"/>
    </location>
</feature>
<accession>A0A2G8JNH5</accession>
<dbReference type="AlphaFoldDB" id="A0A2G8JNH5"/>
<dbReference type="OrthoDB" id="10072372at2759"/>
<feature type="domain" description="Pleckstrin homology" evidence="2">
    <location>
        <begin position="153"/>
        <end position="190"/>
    </location>
</feature>
<keyword evidence="4" id="KW-1185">Reference proteome</keyword>
<dbReference type="Pfam" id="PF25541">
    <property type="entry name" value="TBCA_PH"/>
    <property type="match status" value="2"/>
</dbReference>
<name>A0A2G8JNH5_STIJA</name>
<dbReference type="InterPro" id="IPR057971">
    <property type="entry name" value="PKHA4-7_TBCA"/>
</dbReference>
<organism evidence="3 4">
    <name type="scientific">Stichopus japonicus</name>
    <name type="common">Sea cucumber</name>
    <dbReference type="NCBI Taxonomy" id="307972"/>
    <lineage>
        <taxon>Eukaryota</taxon>
        <taxon>Metazoa</taxon>
        <taxon>Echinodermata</taxon>
        <taxon>Eleutherozoa</taxon>
        <taxon>Echinozoa</taxon>
        <taxon>Holothuroidea</taxon>
        <taxon>Aspidochirotacea</taxon>
        <taxon>Aspidochirotida</taxon>
        <taxon>Stichopodidae</taxon>
        <taxon>Apostichopus</taxon>
    </lineage>
</organism>